<comment type="caution">
    <text evidence="5">The sequence shown here is derived from an EMBL/GenBank/DDBJ whole genome shotgun (WGS) entry which is preliminary data.</text>
</comment>
<proteinExistence type="inferred from homology"/>
<evidence type="ECO:0000256" key="1">
    <source>
        <dbReference type="ARBA" id="ARBA00022679"/>
    </source>
</evidence>
<dbReference type="InterPro" id="IPR016181">
    <property type="entry name" value="Acyl_CoA_acyltransferase"/>
</dbReference>
<evidence type="ECO:0000256" key="2">
    <source>
        <dbReference type="ARBA" id="ARBA00023315"/>
    </source>
</evidence>
<evidence type="ECO:0000259" key="4">
    <source>
        <dbReference type="PROSITE" id="PS51186"/>
    </source>
</evidence>
<organism evidence="5 6">
    <name type="scientific">Roseiconus nitratireducens</name>
    <dbReference type="NCBI Taxonomy" id="2605748"/>
    <lineage>
        <taxon>Bacteria</taxon>
        <taxon>Pseudomonadati</taxon>
        <taxon>Planctomycetota</taxon>
        <taxon>Planctomycetia</taxon>
        <taxon>Pirellulales</taxon>
        <taxon>Pirellulaceae</taxon>
        <taxon>Roseiconus</taxon>
    </lineage>
</organism>
<dbReference type="InterPro" id="IPR000182">
    <property type="entry name" value="GNAT_dom"/>
</dbReference>
<dbReference type="PANTHER" id="PTHR43792">
    <property type="entry name" value="GNAT FAMILY, PUTATIVE (AFU_ORTHOLOGUE AFUA_3G00765)-RELATED-RELATED"/>
    <property type="match status" value="1"/>
</dbReference>
<keyword evidence="1 5" id="KW-0808">Transferase</keyword>
<evidence type="ECO:0000313" key="6">
    <source>
        <dbReference type="Proteomes" id="UP000324479"/>
    </source>
</evidence>
<evidence type="ECO:0000256" key="3">
    <source>
        <dbReference type="ARBA" id="ARBA00038502"/>
    </source>
</evidence>
<name>A0A5M6D821_9BACT</name>
<dbReference type="Gene3D" id="3.40.630.30">
    <property type="match status" value="1"/>
</dbReference>
<dbReference type="RefSeq" id="WP_150077708.1">
    <property type="nucleotide sequence ID" value="NZ_VWOX01000010.1"/>
</dbReference>
<dbReference type="SUPFAM" id="SSF55729">
    <property type="entry name" value="Acyl-CoA N-acyltransferases (Nat)"/>
    <property type="match status" value="1"/>
</dbReference>
<dbReference type="AlphaFoldDB" id="A0A5M6D821"/>
<dbReference type="Proteomes" id="UP000324479">
    <property type="component" value="Unassembled WGS sequence"/>
</dbReference>
<comment type="similarity">
    <text evidence="3">Belongs to the acetyltransferase family. RimJ subfamily.</text>
</comment>
<keyword evidence="2" id="KW-0012">Acyltransferase</keyword>
<sequence>MFDAPESARIEIGSGRYLSELEDTDKPSLVEYLNDTQLHENTLRIPFPYRSEDADAFVHGVQEVTRAYGRPLHFAIRDTSGRAIGGIGFDELSVGHCAEIGYWLGRPFWGQGIMSDAVKAACRYAIDQWQLVRISAHVFPKNPASARVLEKNDFHREGRLRRYRQKDGQFLDSDLFARLT</sequence>
<evidence type="ECO:0000313" key="5">
    <source>
        <dbReference type="EMBL" id="KAA5541325.1"/>
    </source>
</evidence>
<protein>
    <submittedName>
        <fullName evidence="5">GNAT family N-acetyltransferase</fullName>
    </submittedName>
</protein>
<dbReference type="InterPro" id="IPR051531">
    <property type="entry name" value="N-acetyltransferase"/>
</dbReference>
<reference evidence="5 6" key="1">
    <citation type="submission" date="2019-08" db="EMBL/GenBank/DDBJ databases">
        <authorList>
            <person name="Dhanesh K."/>
            <person name="Kumar G."/>
            <person name="Sasikala C."/>
            <person name="Venkata Ramana C."/>
        </authorList>
    </citation>
    <scope>NUCLEOTIDE SEQUENCE [LARGE SCALE GENOMIC DNA]</scope>
    <source>
        <strain evidence="5 6">JC645</strain>
    </source>
</reference>
<accession>A0A5M6D821</accession>
<dbReference type="PANTHER" id="PTHR43792:SF8">
    <property type="entry name" value="[RIBOSOMAL PROTEIN US5]-ALANINE N-ACETYLTRANSFERASE"/>
    <property type="match status" value="1"/>
</dbReference>
<dbReference type="EMBL" id="VWOX01000010">
    <property type="protein sequence ID" value="KAA5541325.1"/>
    <property type="molecule type" value="Genomic_DNA"/>
</dbReference>
<dbReference type="PROSITE" id="PS51186">
    <property type="entry name" value="GNAT"/>
    <property type="match status" value="1"/>
</dbReference>
<keyword evidence="6" id="KW-1185">Reference proteome</keyword>
<dbReference type="Pfam" id="PF13302">
    <property type="entry name" value="Acetyltransf_3"/>
    <property type="match status" value="1"/>
</dbReference>
<dbReference type="GO" id="GO:0016747">
    <property type="term" value="F:acyltransferase activity, transferring groups other than amino-acyl groups"/>
    <property type="evidence" value="ECO:0007669"/>
    <property type="project" value="InterPro"/>
</dbReference>
<feature type="domain" description="N-acetyltransferase" evidence="4">
    <location>
        <begin position="16"/>
        <end position="180"/>
    </location>
</feature>
<gene>
    <name evidence="5" type="ORF">FYK55_17260</name>
</gene>